<keyword evidence="7" id="KW-0005">Acetoin biosynthesis</keyword>
<evidence type="ECO:0000256" key="9">
    <source>
        <dbReference type="SAM" id="MobiDB-lite"/>
    </source>
</evidence>
<name>A0A2P6V879_9CHLO</name>
<dbReference type="Proteomes" id="UP000239649">
    <property type="component" value="Unassembled WGS sequence"/>
</dbReference>
<gene>
    <name evidence="10" type="ORF">C2E20_6353</name>
</gene>
<accession>A0A2P6V879</accession>
<evidence type="ECO:0000256" key="6">
    <source>
        <dbReference type="ARBA" id="ARBA00022793"/>
    </source>
</evidence>
<dbReference type="OrthoDB" id="509395at2759"/>
<evidence type="ECO:0000256" key="2">
    <source>
        <dbReference type="ARBA" id="ARBA00005170"/>
    </source>
</evidence>
<dbReference type="EC" id="4.1.1.5" evidence="4"/>
<protein>
    <recommendedName>
        <fullName evidence="5">Alpha-acetolactate decarboxylase</fullName>
        <ecNumber evidence="4">4.1.1.5</ecNumber>
    </recommendedName>
</protein>
<sequence length="400" mass="43220">MQASSRAFFSRCLPQRPSRLSASLAVRCSSNGASSSNGGGEQSRDDDAVFTDLKGKGFGRPKQQQQQQQQPTAASAADALQSTLAGLSAATGRVPQGNNVILDTTKDEDKWRELDLQVNEYPGQRTFKAIGTGDQDFVAAMTACVETVVGTVHAECVQQRLSAKGNYISVTVGPVINLVEGLLTDDVTIGEALQRCGDFGLGTLNKLDGEVVVLDGLAYQQGPTGAVRLVAREEKTPFMTLTRWRPDRARTMDFPTRIEHPELLAALEAQFASRNVFYAIRLVGSFESLRLRSVRKQAVDRPLVEVAEDQAVFELGPSSGVLVGFWSPAFIGSTLTVPGYHFHYLSDDRQRGGHVLHTVLLQGSAQIMELHHAVADMPRTEAYMGADLANDAAEALGKAE</sequence>
<dbReference type="Gene3D" id="3.30.1330.80">
    <property type="entry name" value="Hypothetical protein, similar to alpha- acetolactate decarboxylase, domain 2"/>
    <property type="match status" value="2"/>
</dbReference>
<dbReference type="InterPro" id="IPR027471">
    <property type="entry name" value="YbeD-like_sf"/>
</dbReference>
<evidence type="ECO:0000256" key="5">
    <source>
        <dbReference type="ARBA" id="ARBA00020164"/>
    </source>
</evidence>
<organism evidence="10 11">
    <name type="scientific">Micractinium conductrix</name>
    <dbReference type="NCBI Taxonomy" id="554055"/>
    <lineage>
        <taxon>Eukaryota</taxon>
        <taxon>Viridiplantae</taxon>
        <taxon>Chlorophyta</taxon>
        <taxon>core chlorophytes</taxon>
        <taxon>Trebouxiophyceae</taxon>
        <taxon>Chlorellales</taxon>
        <taxon>Chlorellaceae</taxon>
        <taxon>Chlorella clade</taxon>
        <taxon>Micractinium</taxon>
    </lineage>
</organism>
<dbReference type="SUPFAM" id="SSF117991">
    <property type="entry name" value="YbeD/HP0495-like"/>
    <property type="match status" value="1"/>
</dbReference>
<keyword evidence="6" id="KW-0210">Decarboxylase</keyword>
<dbReference type="PANTHER" id="PTHR35524">
    <property type="entry name" value="ALPHA-ACETOLACTATE DECARBOXYLASE"/>
    <property type="match status" value="1"/>
</dbReference>
<dbReference type="SUPFAM" id="SSF117856">
    <property type="entry name" value="AF0104/ALDC/Ptd012-like"/>
    <property type="match status" value="1"/>
</dbReference>
<reference evidence="10 11" key="1">
    <citation type="journal article" date="2018" name="Plant J.">
        <title>Genome sequences of Chlorella sorokiniana UTEX 1602 and Micractinium conductrix SAG 241.80: implications to maltose excretion by a green alga.</title>
        <authorList>
            <person name="Arriola M.B."/>
            <person name="Velmurugan N."/>
            <person name="Zhang Y."/>
            <person name="Plunkett M.H."/>
            <person name="Hondzo H."/>
            <person name="Barney B.M."/>
        </authorList>
    </citation>
    <scope>NUCLEOTIDE SEQUENCE [LARGE SCALE GENOMIC DNA]</scope>
    <source>
        <strain evidence="10 11">SAG 241.80</strain>
    </source>
</reference>
<comment type="catalytic activity">
    <reaction evidence="1">
        <text>(2S)-2-acetolactate + H(+) = (R)-acetoin + CO2</text>
        <dbReference type="Rhea" id="RHEA:21580"/>
        <dbReference type="ChEBI" id="CHEBI:15378"/>
        <dbReference type="ChEBI" id="CHEBI:15686"/>
        <dbReference type="ChEBI" id="CHEBI:16526"/>
        <dbReference type="ChEBI" id="CHEBI:58476"/>
        <dbReference type="EC" id="4.1.1.5"/>
    </reaction>
</comment>
<evidence type="ECO:0000256" key="7">
    <source>
        <dbReference type="ARBA" id="ARBA00023061"/>
    </source>
</evidence>
<keyword evidence="8" id="KW-0456">Lyase</keyword>
<evidence type="ECO:0000313" key="10">
    <source>
        <dbReference type="EMBL" id="PSC70289.1"/>
    </source>
</evidence>
<evidence type="ECO:0000313" key="11">
    <source>
        <dbReference type="Proteomes" id="UP000239649"/>
    </source>
</evidence>
<dbReference type="EMBL" id="LHPF02000021">
    <property type="protein sequence ID" value="PSC70289.1"/>
    <property type="molecule type" value="Genomic_DNA"/>
</dbReference>
<dbReference type="PANTHER" id="PTHR35524:SF1">
    <property type="entry name" value="ALPHA-ACETOLACTATE DECARBOXYLASE"/>
    <property type="match status" value="1"/>
</dbReference>
<dbReference type="InterPro" id="IPR007454">
    <property type="entry name" value="UPF0250_YbeD-like"/>
</dbReference>
<feature type="compositionally biased region" description="Low complexity" evidence="9">
    <location>
        <begin position="63"/>
        <end position="73"/>
    </location>
</feature>
<feature type="region of interest" description="Disordered" evidence="9">
    <location>
        <begin position="27"/>
        <end position="73"/>
    </location>
</feature>
<dbReference type="Pfam" id="PF03306">
    <property type="entry name" value="AAL_decarboxy"/>
    <property type="match status" value="1"/>
</dbReference>
<keyword evidence="11" id="KW-1185">Reference proteome</keyword>
<dbReference type="UniPathway" id="UPA00626">
    <property type="reaction ID" value="UER00678"/>
</dbReference>
<comment type="similarity">
    <text evidence="3">Belongs to the alpha-acetolactate decarboxylase family.</text>
</comment>
<evidence type="ECO:0000256" key="3">
    <source>
        <dbReference type="ARBA" id="ARBA00007106"/>
    </source>
</evidence>
<dbReference type="Pfam" id="PF04359">
    <property type="entry name" value="DUF493"/>
    <property type="match status" value="1"/>
</dbReference>
<evidence type="ECO:0000256" key="8">
    <source>
        <dbReference type="ARBA" id="ARBA00023239"/>
    </source>
</evidence>
<evidence type="ECO:0000256" key="4">
    <source>
        <dbReference type="ARBA" id="ARBA00013204"/>
    </source>
</evidence>
<dbReference type="STRING" id="554055.A0A2P6V879"/>
<evidence type="ECO:0000256" key="1">
    <source>
        <dbReference type="ARBA" id="ARBA00001784"/>
    </source>
</evidence>
<dbReference type="InterPro" id="IPR005128">
    <property type="entry name" value="Acetolactate_a_deCO2ase"/>
</dbReference>
<dbReference type="CDD" id="cd17299">
    <property type="entry name" value="acetolactate_decarboxylase"/>
    <property type="match status" value="1"/>
</dbReference>
<comment type="caution">
    <text evidence="10">The sequence shown here is derived from an EMBL/GenBank/DDBJ whole genome shotgun (WGS) entry which is preliminary data.</text>
</comment>
<proteinExistence type="inferred from homology"/>
<dbReference type="GO" id="GO:0045151">
    <property type="term" value="P:acetoin biosynthetic process"/>
    <property type="evidence" value="ECO:0007669"/>
    <property type="project" value="UniProtKB-KW"/>
</dbReference>
<dbReference type="AlphaFoldDB" id="A0A2P6V879"/>
<comment type="pathway">
    <text evidence="2">Polyol metabolism; (R,R)-butane-2,3-diol biosynthesis; (R,R)-butane-2,3-diol from pyruvate: step 2/3.</text>
</comment>
<dbReference type="GO" id="GO:0047605">
    <property type="term" value="F:acetolactate decarboxylase activity"/>
    <property type="evidence" value="ECO:0007669"/>
    <property type="project" value="UniProtKB-EC"/>
</dbReference>